<keyword evidence="6" id="KW-1133">Transmembrane helix</keyword>
<dbReference type="InterPro" id="IPR004474">
    <property type="entry name" value="LytR_CpsA_psr"/>
</dbReference>
<dbReference type="PANTHER" id="PTHR33392:SF8">
    <property type="entry name" value="REGULATORY PROTEIN MSRR"/>
    <property type="match status" value="1"/>
</dbReference>
<dbReference type="PANTHER" id="PTHR33392">
    <property type="entry name" value="POLYISOPRENYL-TEICHOIC ACID--PEPTIDOGLYCAN TEICHOIC ACID TRANSFERASE TAGU"/>
    <property type="match status" value="1"/>
</dbReference>
<dbReference type="PATRIC" id="fig|46224.3.peg.4138"/>
<evidence type="ECO:0000256" key="4">
    <source>
        <dbReference type="ARBA" id="ARBA00022692"/>
    </source>
</evidence>
<accession>A0A150KMJ5</accession>
<dbReference type="GO" id="GO:0005886">
    <property type="term" value="C:plasma membrane"/>
    <property type="evidence" value="ECO:0007669"/>
    <property type="project" value="UniProtKB-SubCell"/>
</dbReference>
<dbReference type="OrthoDB" id="9782542at2"/>
<name>A0A150KMJ5_9BACI</name>
<organism evidence="13 14">
    <name type="scientific">Heyndrickxia sporothermodurans</name>
    <dbReference type="NCBI Taxonomy" id="46224"/>
    <lineage>
        <taxon>Bacteria</taxon>
        <taxon>Bacillati</taxon>
        <taxon>Bacillota</taxon>
        <taxon>Bacilli</taxon>
        <taxon>Bacillales</taxon>
        <taxon>Bacillaceae</taxon>
        <taxon>Heyndrickxia</taxon>
    </lineage>
</organism>
<evidence type="ECO:0000256" key="9">
    <source>
        <dbReference type="ARBA" id="ARBA00023163"/>
    </source>
</evidence>
<evidence type="ECO:0000313" key="14">
    <source>
        <dbReference type="Proteomes" id="UP000075666"/>
    </source>
</evidence>
<evidence type="ECO:0000256" key="2">
    <source>
        <dbReference type="ARBA" id="ARBA00006068"/>
    </source>
</evidence>
<keyword evidence="3" id="KW-1003">Cell membrane</keyword>
<evidence type="ECO:0000259" key="12">
    <source>
        <dbReference type="Pfam" id="PF03816"/>
    </source>
</evidence>
<protein>
    <recommendedName>
        <fullName evidence="11">Regulatory protein MsrR</fullName>
    </recommendedName>
</protein>
<dbReference type="Gene3D" id="3.40.630.190">
    <property type="entry name" value="LCP protein"/>
    <property type="match status" value="1"/>
</dbReference>
<comment type="subcellular location">
    <subcellularLocation>
        <location evidence="1">Cell membrane</location>
        <topology evidence="1">Single-pass type II membrane protein</topology>
    </subcellularLocation>
</comment>
<sequence>MSSRLNKKKRKIRKGRVALFIIIILIIGIAGFVYSQYKAGVDEAGKGIDKQENIEFNGKKDKNGRTNFLLLGIDKRKNETKSHTDTIMVAQYDPKSDDVKIISLMRDMFVDVPGYKKWKINTAFFLEGPELLRKTIQQNFGLDVQYYVMVDFKGFEKVVDTLAPNGIKIDVEKKMSKNIGVTLEPGVQRLNGKELLGYARFRHDAEGDFGRVARQQKVISALKNEVLSVNGITKAPKLFGTVQPYIQTNMGAKDSIALLAKVLLNKPDKINTLTIPVKNSYTNGYSDYAGSVLEVDLEKNRQAIDDFLNGTSSKKTNTSDQQSNP</sequence>
<dbReference type="InterPro" id="IPR050922">
    <property type="entry name" value="LytR/CpsA/Psr_CW_biosynth"/>
</dbReference>
<dbReference type="STRING" id="46224.B4102_3522"/>
<feature type="domain" description="Cell envelope-related transcriptional attenuator" evidence="12">
    <location>
        <begin position="83"/>
        <end position="226"/>
    </location>
</feature>
<keyword evidence="4" id="KW-0812">Transmembrane</keyword>
<reference evidence="13 14" key="1">
    <citation type="submission" date="2016-01" db="EMBL/GenBank/DDBJ databases">
        <title>Genome Sequences of Twelve Sporeforming Bacillus Species Isolated from Foods.</title>
        <authorList>
            <person name="Berendsen E.M."/>
            <person name="Wells-Bennik M.H."/>
            <person name="Krawcyk A.O."/>
            <person name="De Jong A."/>
            <person name="Holsappel S."/>
            <person name="Eijlander R.T."/>
            <person name="Kuipers O.P."/>
        </authorList>
    </citation>
    <scope>NUCLEOTIDE SEQUENCE [LARGE SCALE GENOMIC DNA]</scope>
    <source>
        <strain evidence="13 14">B4102</strain>
    </source>
</reference>
<proteinExistence type="inferred from homology"/>
<keyword evidence="5" id="KW-0735">Signal-anchor</keyword>
<evidence type="ECO:0000256" key="10">
    <source>
        <dbReference type="ARBA" id="ARBA00037178"/>
    </source>
</evidence>
<evidence type="ECO:0000256" key="11">
    <source>
        <dbReference type="ARBA" id="ARBA00040752"/>
    </source>
</evidence>
<keyword evidence="7" id="KW-0805">Transcription regulation</keyword>
<keyword evidence="9" id="KW-0804">Transcription</keyword>
<keyword evidence="8" id="KW-0472">Membrane</keyword>
<evidence type="ECO:0000256" key="6">
    <source>
        <dbReference type="ARBA" id="ARBA00022989"/>
    </source>
</evidence>
<keyword evidence="14" id="KW-1185">Reference proteome</keyword>
<comment type="similarity">
    <text evidence="2">Belongs to the LytR/CpsA/Psr (LCP) family.</text>
</comment>
<dbReference type="EMBL" id="LQYN01000085">
    <property type="protein sequence ID" value="KYC97538.1"/>
    <property type="molecule type" value="Genomic_DNA"/>
</dbReference>
<dbReference type="Proteomes" id="UP000075666">
    <property type="component" value="Unassembled WGS sequence"/>
</dbReference>
<dbReference type="Pfam" id="PF03816">
    <property type="entry name" value="LytR_cpsA_psr"/>
    <property type="match status" value="1"/>
</dbReference>
<dbReference type="GO" id="GO:0071555">
    <property type="term" value="P:cell wall organization"/>
    <property type="evidence" value="ECO:0007669"/>
    <property type="project" value="UniProtKB-KW"/>
</dbReference>
<evidence type="ECO:0000256" key="3">
    <source>
        <dbReference type="ARBA" id="ARBA00022475"/>
    </source>
</evidence>
<evidence type="ECO:0000256" key="7">
    <source>
        <dbReference type="ARBA" id="ARBA00023015"/>
    </source>
</evidence>
<evidence type="ECO:0000256" key="5">
    <source>
        <dbReference type="ARBA" id="ARBA00022968"/>
    </source>
</evidence>
<dbReference type="NCBIfam" id="TIGR00350">
    <property type="entry name" value="lytR_cpsA_psr"/>
    <property type="match status" value="1"/>
</dbReference>
<evidence type="ECO:0000313" key="13">
    <source>
        <dbReference type="EMBL" id="KYC97538.1"/>
    </source>
</evidence>
<comment type="function">
    <text evidence="10">Involved in SarA attenuation. Affects resistance to oxacillin and teicoplanin, as well as the synthesis of virulence factors.</text>
</comment>
<comment type="caution">
    <text evidence="13">The sequence shown here is derived from an EMBL/GenBank/DDBJ whole genome shotgun (WGS) entry which is preliminary data.</text>
</comment>
<dbReference type="RefSeq" id="WP_066233689.1">
    <property type="nucleotide sequence ID" value="NZ_LQYN01000085.1"/>
</dbReference>
<evidence type="ECO:0000256" key="1">
    <source>
        <dbReference type="ARBA" id="ARBA00004401"/>
    </source>
</evidence>
<gene>
    <name evidence="13" type="ORF">B4102_3522</name>
</gene>
<evidence type="ECO:0000256" key="8">
    <source>
        <dbReference type="ARBA" id="ARBA00023136"/>
    </source>
</evidence>
<dbReference type="AlphaFoldDB" id="A0A150KMJ5"/>